<dbReference type="Gene3D" id="3.40.30.10">
    <property type="entry name" value="Glutaredoxin"/>
    <property type="match status" value="1"/>
</dbReference>
<dbReference type="PROSITE" id="PS51352">
    <property type="entry name" value="THIOREDOXIN_2"/>
    <property type="match status" value="1"/>
</dbReference>
<proteinExistence type="predicted"/>
<dbReference type="InterPro" id="IPR036249">
    <property type="entry name" value="Thioredoxin-like_sf"/>
</dbReference>
<dbReference type="SUPFAM" id="SSF52833">
    <property type="entry name" value="Thioredoxin-like"/>
    <property type="match status" value="1"/>
</dbReference>
<feature type="domain" description="Thioredoxin" evidence="6">
    <location>
        <begin position="22"/>
        <end position="185"/>
    </location>
</feature>
<evidence type="ECO:0000259" key="6">
    <source>
        <dbReference type="PROSITE" id="PS51352"/>
    </source>
</evidence>
<keyword evidence="5" id="KW-0676">Redox-active center</keyword>
<organism evidence="7 8">
    <name type="scientific">Marinobacter halodurans</name>
    <dbReference type="NCBI Taxonomy" id="2528979"/>
    <lineage>
        <taxon>Bacteria</taxon>
        <taxon>Pseudomonadati</taxon>
        <taxon>Pseudomonadota</taxon>
        <taxon>Gammaproteobacteria</taxon>
        <taxon>Pseudomonadales</taxon>
        <taxon>Marinobacteraceae</taxon>
        <taxon>Marinobacter</taxon>
    </lineage>
</organism>
<evidence type="ECO:0000313" key="7">
    <source>
        <dbReference type="EMBL" id="TBW59634.1"/>
    </source>
</evidence>
<comment type="caution">
    <text evidence="7">The sequence shown here is derived from an EMBL/GenBank/DDBJ whole genome shotgun (WGS) entry which is preliminary data.</text>
</comment>
<protein>
    <submittedName>
        <fullName evidence="7">Peroxiredoxin</fullName>
    </submittedName>
</protein>
<evidence type="ECO:0000256" key="3">
    <source>
        <dbReference type="ARBA" id="ARBA00023002"/>
    </source>
</evidence>
<keyword evidence="2" id="KW-0049">Antioxidant</keyword>
<accession>A0ABY1ZU74</accession>
<keyword evidence="3" id="KW-0560">Oxidoreductase</keyword>
<evidence type="ECO:0000256" key="5">
    <source>
        <dbReference type="ARBA" id="ARBA00023284"/>
    </source>
</evidence>
<dbReference type="Pfam" id="PF08534">
    <property type="entry name" value="Redoxin"/>
    <property type="match status" value="1"/>
</dbReference>
<dbReference type="PANTHER" id="PTHR42801">
    <property type="entry name" value="THIOREDOXIN-DEPENDENT PEROXIDE REDUCTASE"/>
    <property type="match status" value="1"/>
</dbReference>
<dbReference type="InterPro" id="IPR013740">
    <property type="entry name" value="Redoxin"/>
</dbReference>
<gene>
    <name evidence="7" type="ORF">EZI54_01400</name>
</gene>
<keyword evidence="4" id="KW-1015">Disulfide bond</keyword>
<keyword evidence="8" id="KW-1185">Reference proteome</keyword>
<dbReference type="InterPro" id="IPR050924">
    <property type="entry name" value="Peroxiredoxin_BCP/PrxQ"/>
</dbReference>
<sequence>MSTKDNAEETLPVPQDDGACDHLRGGALPSVALPGVSGTTVDLSAQTGTIVAYFYPRIGNPTQPAAPGWADIPGAKGCTPEACGFRDHLTEMHALGARVFGISAQSLEEQKEATDRLGLGFELLSDSDLQLAQALRLPTFEFQGRTLIKRLTLVVEKGRITKVFYPVFPPADHAAEVCAWLEGNR</sequence>
<dbReference type="Proteomes" id="UP000313645">
    <property type="component" value="Unassembled WGS sequence"/>
</dbReference>
<evidence type="ECO:0000313" key="8">
    <source>
        <dbReference type="Proteomes" id="UP000313645"/>
    </source>
</evidence>
<reference evidence="7 8" key="1">
    <citation type="submission" date="2019-02" db="EMBL/GenBank/DDBJ databases">
        <title>Marinobacter halodurans sp. nov., a marine bacterium isolated from sea tidal flat.</title>
        <authorList>
            <person name="Yoo Y."/>
            <person name="Lee D.W."/>
            <person name="Kim B.S."/>
            <person name="Kim J.-J."/>
        </authorList>
    </citation>
    <scope>NUCLEOTIDE SEQUENCE [LARGE SCALE GENOMIC DNA]</scope>
    <source>
        <strain evidence="7 8">YJ-S3-2</strain>
    </source>
</reference>
<dbReference type="RefSeq" id="WP_131478263.1">
    <property type="nucleotide sequence ID" value="NZ_SJDL01000001.1"/>
</dbReference>
<keyword evidence="1" id="KW-0575">Peroxidase</keyword>
<dbReference type="PANTHER" id="PTHR42801:SF21">
    <property type="entry name" value="BCPB PROTEIN"/>
    <property type="match status" value="1"/>
</dbReference>
<evidence type="ECO:0000256" key="4">
    <source>
        <dbReference type="ARBA" id="ARBA00023157"/>
    </source>
</evidence>
<evidence type="ECO:0000256" key="2">
    <source>
        <dbReference type="ARBA" id="ARBA00022862"/>
    </source>
</evidence>
<dbReference type="CDD" id="cd03017">
    <property type="entry name" value="PRX_BCP"/>
    <property type="match status" value="1"/>
</dbReference>
<dbReference type="EMBL" id="SJDL01000001">
    <property type="protein sequence ID" value="TBW59634.1"/>
    <property type="molecule type" value="Genomic_DNA"/>
</dbReference>
<dbReference type="InterPro" id="IPR013766">
    <property type="entry name" value="Thioredoxin_domain"/>
</dbReference>
<name>A0ABY1ZU74_9GAMM</name>
<evidence type="ECO:0000256" key="1">
    <source>
        <dbReference type="ARBA" id="ARBA00022559"/>
    </source>
</evidence>